<protein>
    <submittedName>
        <fullName evidence="2">Uncharacterized protein</fullName>
    </submittedName>
</protein>
<feature type="compositionally biased region" description="Low complexity" evidence="1">
    <location>
        <begin position="79"/>
        <end position="89"/>
    </location>
</feature>
<reference evidence="2" key="1">
    <citation type="submission" date="2023-03" db="EMBL/GenBank/DDBJ databases">
        <title>Massive genome expansion in bonnet fungi (Mycena s.s.) driven by repeated elements and novel gene families across ecological guilds.</title>
        <authorList>
            <consortium name="Lawrence Berkeley National Laboratory"/>
            <person name="Harder C.B."/>
            <person name="Miyauchi S."/>
            <person name="Viragh M."/>
            <person name="Kuo A."/>
            <person name="Thoen E."/>
            <person name="Andreopoulos B."/>
            <person name="Lu D."/>
            <person name="Skrede I."/>
            <person name="Drula E."/>
            <person name="Henrissat B."/>
            <person name="Morin E."/>
            <person name="Kohler A."/>
            <person name="Barry K."/>
            <person name="LaButti K."/>
            <person name="Morin E."/>
            <person name="Salamov A."/>
            <person name="Lipzen A."/>
            <person name="Mereny Z."/>
            <person name="Hegedus B."/>
            <person name="Baldrian P."/>
            <person name="Stursova M."/>
            <person name="Weitz H."/>
            <person name="Taylor A."/>
            <person name="Grigoriev I.V."/>
            <person name="Nagy L.G."/>
            <person name="Martin F."/>
            <person name="Kauserud H."/>
        </authorList>
    </citation>
    <scope>NUCLEOTIDE SEQUENCE</scope>
    <source>
        <strain evidence="2">CBHHK173m</strain>
    </source>
</reference>
<evidence type="ECO:0000313" key="3">
    <source>
        <dbReference type="Proteomes" id="UP001222325"/>
    </source>
</evidence>
<evidence type="ECO:0000256" key="1">
    <source>
        <dbReference type="SAM" id="MobiDB-lite"/>
    </source>
</evidence>
<evidence type="ECO:0000313" key="2">
    <source>
        <dbReference type="EMBL" id="KAJ7093944.1"/>
    </source>
</evidence>
<dbReference type="AlphaFoldDB" id="A0AAD6U7K3"/>
<feature type="compositionally biased region" description="Basic and acidic residues" evidence="1">
    <location>
        <begin position="101"/>
        <end position="111"/>
    </location>
</feature>
<keyword evidence="3" id="KW-1185">Reference proteome</keyword>
<dbReference type="Proteomes" id="UP001222325">
    <property type="component" value="Unassembled WGS sequence"/>
</dbReference>
<sequence>MRAARWRLSARWWRRASFSASRAAAAGEGDAGAGDERAEMKAYTRASNAGKANGAAPSAERAACAAARRAGRAAGGGRSARSAGVAARGPGPPGAEEDEVEGKAEAGKAERCSVLTRTRGGGAKDGQGAPSGARKAAWRAGSGVLSGAVRGWAGGCGCAWV</sequence>
<dbReference type="EMBL" id="JARJCN010000015">
    <property type="protein sequence ID" value="KAJ7093944.1"/>
    <property type="molecule type" value="Genomic_DNA"/>
</dbReference>
<feature type="compositionally biased region" description="Low complexity" evidence="1">
    <location>
        <begin position="54"/>
        <end position="68"/>
    </location>
</feature>
<organism evidence="2 3">
    <name type="scientific">Mycena belliarum</name>
    <dbReference type="NCBI Taxonomy" id="1033014"/>
    <lineage>
        <taxon>Eukaryota</taxon>
        <taxon>Fungi</taxon>
        <taxon>Dikarya</taxon>
        <taxon>Basidiomycota</taxon>
        <taxon>Agaricomycotina</taxon>
        <taxon>Agaricomycetes</taxon>
        <taxon>Agaricomycetidae</taxon>
        <taxon>Agaricales</taxon>
        <taxon>Marasmiineae</taxon>
        <taxon>Mycenaceae</taxon>
        <taxon>Mycena</taxon>
    </lineage>
</organism>
<feature type="region of interest" description="Disordered" evidence="1">
    <location>
        <begin position="45"/>
        <end position="113"/>
    </location>
</feature>
<comment type="caution">
    <text evidence="2">The sequence shown here is derived from an EMBL/GenBank/DDBJ whole genome shotgun (WGS) entry which is preliminary data.</text>
</comment>
<accession>A0AAD6U7K3</accession>
<name>A0AAD6U7K3_9AGAR</name>
<gene>
    <name evidence="2" type="ORF">B0H15DRAFT_831347</name>
</gene>
<proteinExistence type="predicted"/>